<dbReference type="STRING" id="1072256.CUTER_00390"/>
<dbReference type="InterPro" id="IPR045324">
    <property type="entry name" value="Small_multidrug_res"/>
</dbReference>
<dbReference type="SUPFAM" id="SSF103481">
    <property type="entry name" value="Multidrug resistance efflux transporter EmrE"/>
    <property type="match status" value="1"/>
</dbReference>
<dbReference type="GO" id="GO:0046677">
    <property type="term" value="P:response to antibiotic"/>
    <property type="evidence" value="ECO:0007669"/>
    <property type="project" value="UniProtKB-KW"/>
</dbReference>
<gene>
    <name evidence="11" type="ORF">CUTER_00390</name>
</gene>
<keyword evidence="12" id="KW-1185">Reference proteome</keyword>
<dbReference type="RefSeq" id="WP_047258760.1">
    <property type="nucleotide sequence ID" value="NZ_CP011546.1"/>
</dbReference>
<dbReference type="GO" id="GO:0015297">
    <property type="term" value="F:antiporter activity"/>
    <property type="evidence" value="ECO:0007669"/>
    <property type="project" value="TreeGrafter"/>
</dbReference>
<evidence type="ECO:0000256" key="6">
    <source>
        <dbReference type="ARBA" id="ARBA00022989"/>
    </source>
</evidence>
<dbReference type="InterPro" id="IPR000390">
    <property type="entry name" value="Small_drug/metabolite_transptr"/>
</dbReference>
<sequence length="108" mass="11120">MDWLLLALAIASEVTGTMSLRVAAGGRRRLYAVVAVAYVASYAFLSGALALGMPLGMAYGVWTSVGVVLTALLGKVFFGEALTWVMGLGIVCVIAGVMLVDLGVSNHG</sequence>
<evidence type="ECO:0000256" key="5">
    <source>
        <dbReference type="ARBA" id="ARBA00022692"/>
    </source>
</evidence>
<evidence type="ECO:0000256" key="2">
    <source>
        <dbReference type="ARBA" id="ARBA00007822"/>
    </source>
</evidence>
<feature type="transmembrane region" description="Helical" evidence="10">
    <location>
        <begin position="29"/>
        <end position="51"/>
    </location>
</feature>
<evidence type="ECO:0000256" key="7">
    <source>
        <dbReference type="ARBA" id="ARBA00023136"/>
    </source>
</evidence>
<dbReference type="AlphaFoldDB" id="A0A0G3HG75"/>
<dbReference type="EMBL" id="CP011546">
    <property type="protein sequence ID" value="AKK10107.1"/>
    <property type="molecule type" value="Genomic_DNA"/>
</dbReference>
<accession>A0A0G3HG75</accession>
<evidence type="ECO:0000256" key="10">
    <source>
        <dbReference type="SAM" id="Phobius"/>
    </source>
</evidence>
<dbReference type="Proteomes" id="UP000035548">
    <property type="component" value="Chromosome"/>
</dbReference>
<dbReference type="PANTHER" id="PTHR30561:SF1">
    <property type="entry name" value="MULTIDRUG TRANSPORTER EMRE"/>
    <property type="match status" value="1"/>
</dbReference>
<keyword evidence="5 9" id="KW-0812">Transmembrane</keyword>
<evidence type="ECO:0000256" key="8">
    <source>
        <dbReference type="ARBA" id="ARBA00023251"/>
    </source>
</evidence>
<name>A0A0G3HG75_9CORY</name>
<evidence type="ECO:0000256" key="1">
    <source>
        <dbReference type="ARBA" id="ARBA00004651"/>
    </source>
</evidence>
<keyword evidence="7 10" id="KW-0472">Membrane</keyword>
<keyword evidence="3" id="KW-0813">Transport</keyword>
<dbReference type="PANTHER" id="PTHR30561">
    <property type="entry name" value="SMR FAMILY PROTON-DEPENDENT DRUG EFFLUX TRANSPORTER SUGE"/>
    <property type="match status" value="1"/>
</dbReference>
<comment type="subcellular location">
    <subcellularLocation>
        <location evidence="1 9">Cell membrane</location>
        <topology evidence="1 9">Multi-pass membrane protein</topology>
    </subcellularLocation>
</comment>
<comment type="similarity">
    <text evidence="2">Belongs to the drug/metabolite transporter (DMT) superfamily. Small multidrug resistance (SMR) (TC 2.A.7.1) family. Mmr subfamily.</text>
</comment>
<evidence type="ECO:0000256" key="4">
    <source>
        <dbReference type="ARBA" id="ARBA00022475"/>
    </source>
</evidence>
<dbReference type="InterPro" id="IPR037185">
    <property type="entry name" value="EmrE-like"/>
</dbReference>
<evidence type="ECO:0000313" key="11">
    <source>
        <dbReference type="EMBL" id="AKK10107.1"/>
    </source>
</evidence>
<evidence type="ECO:0000256" key="3">
    <source>
        <dbReference type="ARBA" id="ARBA00022448"/>
    </source>
</evidence>
<evidence type="ECO:0000313" key="12">
    <source>
        <dbReference type="Proteomes" id="UP000035548"/>
    </source>
</evidence>
<dbReference type="OrthoDB" id="3175079at2"/>
<reference evidence="12" key="2">
    <citation type="submission" date="2015-05" db="EMBL/GenBank/DDBJ databases">
        <title>Complete genome sequence of Corynebacterium uterequi DSM 45634, isolated from the uterus of a maiden mare.</title>
        <authorList>
            <person name="Ruckert C."/>
            <person name="Albersmeier A."/>
            <person name="Winkler A."/>
            <person name="Tauch A."/>
        </authorList>
    </citation>
    <scope>NUCLEOTIDE SEQUENCE [LARGE SCALE GENOMIC DNA]</scope>
    <source>
        <strain evidence="12">DSM 45634</strain>
    </source>
</reference>
<keyword evidence="8" id="KW-0046">Antibiotic resistance</keyword>
<dbReference type="GO" id="GO:0031460">
    <property type="term" value="P:glycine betaine transport"/>
    <property type="evidence" value="ECO:0007669"/>
    <property type="project" value="TreeGrafter"/>
</dbReference>
<keyword evidence="6 10" id="KW-1133">Transmembrane helix</keyword>
<feature type="transmembrane region" description="Helical" evidence="10">
    <location>
        <begin position="58"/>
        <end position="78"/>
    </location>
</feature>
<protein>
    <submittedName>
        <fullName evidence="11">Cation/cationic drug transporter</fullName>
    </submittedName>
</protein>
<dbReference type="KEGG" id="cut:CUTER_00390"/>
<dbReference type="Pfam" id="PF00893">
    <property type="entry name" value="Multi_Drug_Res"/>
    <property type="match status" value="1"/>
</dbReference>
<proteinExistence type="inferred from homology"/>
<feature type="transmembrane region" description="Helical" evidence="10">
    <location>
        <begin position="84"/>
        <end position="104"/>
    </location>
</feature>
<dbReference type="GO" id="GO:0015199">
    <property type="term" value="F:amino-acid betaine transmembrane transporter activity"/>
    <property type="evidence" value="ECO:0007669"/>
    <property type="project" value="TreeGrafter"/>
</dbReference>
<dbReference type="Gene3D" id="1.10.3730.20">
    <property type="match status" value="1"/>
</dbReference>
<dbReference type="GO" id="GO:0005886">
    <property type="term" value="C:plasma membrane"/>
    <property type="evidence" value="ECO:0007669"/>
    <property type="project" value="UniProtKB-SubCell"/>
</dbReference>
<dbReference type="PATRIC" id="fig|1072256.5.peg.76"/>
<keyword evidence="4" id="KW-1003">Cell membrane</keyword>
<dbReference type="GO" id="GO:0015220">
    <property type="term" value="F:choline transmembrane transporter activity"/>
    <property type="evidence" value="ECO:0007669"/>
    <property type="project" value="TreeGrafter"/>
</dbReference>
<organism evidence="11 12">
    <name type="scientific">Corynebacterium uterequi</name>
    <dbReference type="NCBI Taxonomy" id="1072256"/>
    <lineage>
        <taxon>Bacteria</taxon>
        <taxon>Bacillati</taxon>
        <taxon>Actinomycetota</taxon>
        <taxon>Actinomycetes</taxon>
        <taxon>Mycobacteriales</taxon>
        <taxon>Corynebacteriaceae</taxon>
        <taxon>Corynebacterium</taxon>
    </lineage>
</organism>
<reference evidence="11 12" key="1">
    <citation type="journal article" date="2015" name="Genome Announc.">
        <title>Virulence Factor Genes Detected in the Complete Genome Sequence of Corynebacterium uterequi DSM 45634, Isolated from the Uterus of a Maiden Mare.</title>
        <authorList>
            <person name="Ruckert C."/>
            <person name="Kriete M."/>
            <person name="Jaenicke S."/>
            <person name="Winkler A."/>
            <person name="Tauch A."/>
        </authorList>
    </citation>
    <scope>NUCLEOTIDE SEQUENCE [LARGE SCALE GENOMIC DNA]</scope>
    <source>
        <strain evidence="11 12">DSM 45634</strain>
    </source>
</reference>
<evidence type="ECO:0000256" key="9">
    <source>
        <dbReference type="RuleBase" id="RU003942"/>
    </source>
</evidence>